<name>A0A4S2MT70_9PEZI</name>
<keyword evidence="1" id="KW-0175">Coiled coil</keyword>
<protein>
    <recommendedName>
        <fullName evidence="4">DASH complex subunit DAD2</fullName>
    </recommendedName>
</protein>
<dbReference type="Proteomes" id="UP000298138">
    <property type="component" value="Unassembled WGS sequence"/>
</dbReference>
<dbReference type="AlphaFoldDB" id="A0A4S2MT70"/>
<dbReference type="OrthoDB" id="2330118at2759"/>
<organism evidence="2 3">
    <name type="scientific">Ascodesmis nigricans</name>
    <dbReference type="NCBI Taxonomy" id="341454"/>
    <lineage>
        <taxon>Eukaryota</taxon>
        <taxon>Fungi</taxon>
        <taxon>Dikarya</taxon>
        <taxon>Ascomycota</taxon>
        <taxon>Pezizomycotina</taxon>
        <taxon>Pezizomycetes</taxon>
        <taxon>Pezizales</taxon>
        <taxon>Ascodesmidaceae</taxon>
        <taxon>Ascodesmis</taxon>
    </lineage>
</organism>
<evidence type="ECO:0008006" key="4">
    <source>
        <dbReference type="Google" id="ProtNLM"/>
    </source>
</evidence>
<keyword evidence="3" id="KW-1185">Reference proteome</keyword>
<feature type="coiled-coil region" evidence="1">
    <location>
        <begin position="15"/>
        <end position="49"/>
    </location>
</feature>
<gene>
    <name evidence="2" type="ORF">EX30DRAFT_397001</name>
</gene>
<proteinExistence type="predicted"/>
<dbReference type="InParanoid" id="A0A4S2MT70"/>
<reference evidence="2 3" key="1">
    <citation type="submission" date="2019-04" db="EMBL/GenBank/DDBJ databases">
        <title>Comparative genomics and transcriptomics to analyze fruiting body development in filamentous ascomycetes.</title>
        <authorList>
            <consortium name="DOE Joint Genome Institute"/>
            <person name="Lutkenhaus R."/>
            <person name="Traeger S."/>
            <person name="Breuer J."/>
            <person name="Kuo A."/>
            <person name="Lipzen A."/>
            <person name="Pangilinan J."/>
            <person name="Dilworth D."/>
            <person name="Sandor L."/>
            <person name="Poggeler S."/>
            <person name="Barry K."/>
            <person name="Grigoriev I.V."/>
            <person name="Nowrousian M."/>
        </authorList>
    </citation>
    <scope>NUCLEOTIDE SEQUENCE [LARGE SCALE GENOMIC DNA]</scope>
    <source>
        <strain evidence="2 3">CBS 389.68</strain>
    </source>
</reference>
<dbReference type="EMBL" id="ML220130">
    <property type="protein sequence ID" value="TGZ79667.1"/>
    <property type="molecule type" value="Genomic_DNA"/>
</dbReference>
<evidence type="ECO:0000313" key="2">
    <source>
        <dbReference type="EMBL" id="TGZ79667.1"/>
    </source>
</evidence>
<evidence type="ECO:0000256" key="1">
    <source>
        <dbReference type="SAM" id="Coils"/>
    </source>
</evidence>
<sequence>MTSSAAPIESGDDFLKEELETLRILRASLESMKQLVQEVQKDVETAAGNYDSLAEISKRWKAAMEGARILDEREEKGQKS</sequence>
<evidence type="ECO:0000313" key="3">
    <source>
        <dbReference type="Proteomes" id="UP000298138"/>
    </source>
</evidence>
<accession>A0A4S2MT70</accession>